<evidence type="ECO:0000256" key="1">
    <source>
        <dbReference type="ARBA" id="ARBA00023015"/>
    </source>
</evidence>
<dbReference type="Pfam" id="PF00392">
    <property type="entry name" value="GntR"/>
    <property type="match status" value="1"/>
</dbReference>
<sequence length="134" mass="14590">MSSTELVVDTSDPTPPYEQIRRQIVRLIERHKLPGGAKLPPVRQLARDLGLAPGTVARTYKELEAEGYVTTKRGGGTRIARTGVAPERDQPTDAALAEQARLFVEGCAVRSHSLDDVIAAVTEAWCEVGWQSLP</sequence>
<evidence type="ECO:0000256" key="2">
    <source>
        <dbReference type="ARBA" id="ARBA00023125"/>
    </source>
</evidence>
<dbReference type="AlphaFoldDB" id="A0A916U965"/>
<dbReference type="Proteomes" id="UP000641514">
    <property type="component" value="Unassembled WGS sequence"/>
</dbReference>
<dbReference type="Gene3D" id="1.10.10.10">
    <property type="entry name" value="Winged helix-like DNA-binding domain superfamily/Winged helix DNA-binding domain"/>
    <property type="match status" value="1"/>
</dbReference>
<dbReference type="RefSeq" id="WP_188673254.1">
    <property type="nucleotide sequence ID" value="NZ_BMJH01000002.1"/>
</dbReference>
<dbReference type="InterPro" id="IPR000524">
    <property type="entry name" value="Tscrpt_reg_HTH_GntR"/>
</dbReference>
<dbReference type="InterPro" id="IPR036388">
    <property type="entry name" value="WH-like_DNA-bd_sf"/>
</dbReference>
<keyword evidence="2" id="KW-0238">DNA-binding</keyword>
<reference evidence="5" key="2">
    <citation type="submission" date="2020-09" db="EMBL/GenBank/DDBJ databases">
        <authorList>
            <person name="Sun Q."/>
            <person name="Zhou Y."/>
        </authorList>
    </citation>
    <scope>NUCLEOTIDE SEQUENCE</scope>
    <source>
        <strain evidence="5">CGMCC 1.15478</strain>
    </source>
</reference>
<reference evidence="5" key="1">
    <citation type="journal article" date="2014" name="Int. J. Syst. Evol. Microbiol.">
        <title>Complete genome sequence of Corynebacterium casei LMG S-19264T (=DSM 44701T), isolated from a smear-ripened cheese.</title>
        <authorList>
            <consortium name="US DOE Joint Genome Institute (JGI-PGF)"/>
            <person name="Walter F."/>
            <person name="Albersmeier A."/>
            <person name="Kalinowski J."/>
            <person name="Ruckert C."/>
        </authorList>
    </citation>
    <scope>NUCLEOTIDE SEQUENCE</scope>
    <source>
        <strain evidence="5">CGMCC 1.15478</strain>
    </source>
</reference>
<dbReference type="InterPro" id="IPR036390">
    <property type="entry name" value="WH_DNA-bd_sf"/>
</dbReference>
<dbReference type="GO" id="GO:0003700">
    <property type="term" value="F:DNA-binding transcription factor activity"/>
    <property type="evidence" value="ECO:0007669"/>
    <property type="project" value="InterPro"/>
</dbReference>
<evidence type="ECO:0000313" key="5">
    <source>
        <dbReference type="EMBL" id="GGC65153.1"/>
    </source>
</evidence>
<feature type="domain" description="HTH gntR-type" evidence="4">
    <location>
        <begin position="14"/>
        <end position="82"/>
    </location>
</feature>
<dbReference type="PROSITE" id="PS50949">
    <property type="entry name" value="HTH_GNTR"/>
    <property type="match status" value="1"/>
</dbReference>
<dbReference type="GO" id="GO:0003677">
    <property type="term" value="F:DNA binding"/>
    <property type="evidence" value="ECO:0007669"/>
    <property type="project" value="UniProtKB-KW"/>
</dbReference>
<keyword evidence="1" id="KW-0805">Transcription regulation</keyword>
<name>A0A916U965_9ACTN</name>
<dbReference type="PANTHER" id="PTHR38445:SF9">
    <property type="entry name" value="HTH-TYPE TRANSCRIPTIONAL REPRESSOR YTRA"/>
    <property type="match status" value="1"/>
</dbReference>
<comment type="caution">
    <text evidence="5">The sequence shown here is derived from an EMBL/GenBank/DDBJ whole genome shotgun (WGS) entry which is preliminary data.</text>
</comment>
<evidence type="ECO:0000313" key="6">
    <source>
        <dbReference type="Proteomes" id="UP000641514"/>
    </source>
</evidence>
<evidence type="ECO:0000256" key="3">
    <source>
        <dbReference type="ARBA" id="ARBA00023163"/>
    </source>
</evidence>
<gene>
    <name evidence="5" type="ORF">GCM10011410_17060</name>
</gene>
<protein>
    <recommendedName>
        <fullName evidence="4">HTH gntR-type domain-containing protein</fullName>
    </recommendedName>
</protein>
<accession>A0A916U965</accession>
<dbReference type="CDD" id="cd07377">
    <property type="entry name" value="WHTH_GntR"/>
    <property type="match status" value="1"/>
</dbReference>
<keyword evidence="6" id="KW-1185">Reference proteome</keyword>
<dbReference type="EMBL" id="BMJH01000002">
    <property type="protein sequence ID" value="GGC65153.1"/>
    <property type="molecule type" value="Genomic_DNA"/>
</dbReference>
<dbReference type="SUPFAM" id="SSF46785">
    <property type="entry name" value="Winged helix' DNA-binding domain"/>
    <property type="match status" value="1"/>
</dbReference>
<proteinExistence type="predicted"/>
<dbReference type="PANTHER" id="PTHR38445">
    <property type="entry name" value="HTH-TYPE TRANSCRIPTIONAL REPRESSOR YTRA"/>
    <property type="match status" value="1"/>
</dbReference>
<dbReference type="SMART" id="SM00345">
    <property type="entry name" value="HTH_GNTR"/>
    <property type="match status" value="1"/>
</dbReference>
<keyword evidence="3" id="KW-0804">Transcription</keyword>
<evidence type="ECO:0000259" key="4">
    <source>
        <dbReference type="PROSITE" id="PS50949"/>
    </source>
</evidence>
<organism evidence="5 6">
    <name type="scientific">Hoyosella rhizosphaerae</name>
    <dbReference type="NCBI Taxonomy" id="1755582"/>
    <lineage>
        <taxon>Bacteria</taxon>
        <taxon>Bacillati</taxon>
        <taxon>Actinomycetota</taxon>
        <taxon>Actinomycetes</taxon>
        <taxon>Mycobacteriales</taxon>
        <taxon>Hoyosellaceae</taxon>
        <taxon>Hoyosella</taxon>
    </lineage>
</organism>